<name>A0A811V3T3_CERCA</name>
<evidence type="ECO:0000313" key="2">
    <source>
        <dbReference type="Proteomes" id="UP000606786"/>
    </source>
</evidence>
<sequence>MPVKNKLDVLTKKLTASNSENNQCIISAKGSTSNNTISQAKTTKELSGIALPKTSDILSSQLTIAIEVNDAPLSSAQEPGDIKSEVTQLLSIATNNSRSSTEIVDANSVVVAVLASPLQAGKASSRTNNSENQPTNLFVDNGKIVEEQNLSHSKEIIEIKSTKSTDPQRDLSIKHNFEGVENSQLLECIVNDTTQLEAESINTDLVSTDLKGFEQQRALKAKQHYLPQLIDEKQIDEKMPELQVSPTPVKPVQAFAENSADKISISKKKTVVRRIARKVSVDKSLEKTKAEESQLEETAVGKENKENERLIIEDKQTGVVVNKASQNSTFCNEVSTEKESSPGASAIAPPLEKPRKVKKKVIIKRQHRKLSVGENSFFKEAEVVQGATETLEKAIAYVTDDEEDNKAQIAEVCHPIKSCMKSREFQVGDWVMYGERFRKTQIRWKKGQISERITSISYKIKIDDKEVSAHISYIKKYTGRKVNFGGKEYLEIDYEQLAEEERQARSYSIWNMV</sequence>
<keyword evidence="2" id="KW-1185">Reference proteome</keyword>
<reference evidence="1" key="1">
    <citation type="submission" date="2020-11" db="EMBL/GenBank/DDBJ databases">
        <authorList>
            <person name="Whitehead M."/>
        </authorList>
    </citation>
    <scope>NUCLEOTIDE SEQUENCE</scope>
    <source>
        <strain evidence="1">EGII</strain>
    </source>
</reference>
<gene>
    <name evidence="1" type="ORF">CCAP1982_LOCUS12924</name>
</gene>
<dbReference type="AlphaFoldDB" id="A0A811V3T3"/>
<comment type="caution">
    <text evidence="1">The sequence shown here is derived from an EMBL/GenBank/DDBJ whole genome shotgun (WGS) entry which is preliminary data.</text>
</comment>
<dbReference type="EMBL" id="CAJHJT010000034">
    <property type="protein sequence ID" value="CAD7004527.1"/>
    <property type="molecule type" value="Genomic_DNA"/>
</dbReference>
<dbReference type="OrthoDB" id="7969552at2759"/>
<proteinExistence type="predicted"/>
<accession>A0A811V3T3</accession>
<evidence type="ECO:0000313" key="1">
    <source>
        <dbReference type="EMBL" id="CAD7004527.1"/>
    </source>
</evidence>
<protein>
    <submittedName>
        <fullName evidence="1">(Mediterranean fruit fly) hypothetical protein</fullName>
    </submittedName>
</protein>
<dbReference type="Proteomes" id="UP000606786">
    <property type="component" value="Unassembled WGS sequence"/>
</dbReference>
<organism evidence="1 2">
    <name type="scientific">Ceratitis capitata</name>
    <name type="common">Mediterranean fruit fly</name>
    <name type="synonym">Tephritis capitata</name>
    <dbReference type="NCBI Taxonomy" id="7213"/>
    <lineage>
        <taxon>Eukaryota</taxon>
        <taxon>Metazoa</taxon>
        <taxon>Ecdysozoa</taxon>
        <taxon>Arthropoda</taxon>
        <taxon>Hexapoda</taxon>
        <taxon>Insecta</taxon>
        <taxon>Pterygota</taxon>
        <taxon>Neoptera</taxon>
        <taxon>Endopterygota</taxon>
        <taxon>Diptera</taxon>
        <taxon>Brachycera</taxon>
        <taxon>Muscomorpha</taxon>
        <taxon>Tephritoidea</taxon>
        <taxon>Tephritidae</taxon>
        <taxon>Ceratitis</taxon>
        <taxon>Ceratitis</taxon>
    </lineage>
</organism>